<proteinExistence type="predicted"/>
<gene>
    <name evidence="1" type="ORF">F2P81_007429</name>
</gene>
<evidence type="ECO:0000313" key="1">
    <source>
        <dbReference type="EMBL" id="KAF0041531.1"/>
    </source>
</evidence>
<dbReference type="EMBL" id="VEVO01000006">
    <property type="protein sequence ID" value="KAF0041531.1"/>
    <property type="molecule type" value="Genomic_DNA"/>
</dbReference>
<name>A0A6A4TF99_SCOMX</name>
<dbReference type="Proteomes" id="UP000438429">
    <property type="component" value="Unassembled WGS sequence"/>
</dbReference>
<protein>
    <submittedName>
        <fullName evidence="1">Uncharacterized protein</fullName>
    </submittedName>
</protein>
<dbReference type="AlphaFoldDB" id="A0A6A4TF99"/>
<accession>A0A6A4TF99</accession>
<sequence length="119" mass="13378">MSFNAAVEPKERRSTSGAFCNSNAAASAPAQMQVCYSGRSSTGTFLGTIINHPSNSSEQTRGRLRETDRQLLFEVIVTEKAKQQKKIREEEKDMLRRYEDLDLKDKIMKIYAKGDVNTG</sequence>
<organism evidence="1 2">
    <name type="scientific">Scophthalmus maximus</name>
    <name type="common">Turbot</name>
    <name type="synonym">Psetta maxima</name>
    <dbReference type="NCBI Taxonomy" id="52904"/>
    <lineage>
        <taxon>Eukaryota</taxon>
        <taxon>Metazoa</taxon>
        <taxon>Chordata</taxon>
        <taxon>Craniata</taxon>
        <taxon>Vertebrata</taxon>
        <taxon>Euteleostomi</taxon>
        <taxon>Actinopterygii</taxon>
        <taxon>Neopterygii</taxon>
        <taxon>Teleostei</taxon>
        <taxon>Neoteleostei</taxon>
        <taxon>Acanthomorphata</taxon>
        <taxon>Carangaria</taxon>
        <taxon>Pleuronectiformes</taxon>
        <taxon>Pleuronectoidei</taxon>
        <taxon>Scophthalmidae</taxon>
        <taxon>Scophthalmus</taxon>
    </lineage>
</organism>
<reference evidence="1 2" key="1">
    <citation type="submission" date="2019-06" db="EMBL/GenBank/DDBJ databases">
        <title>Draft genomes of female and male turbot (Scophthalmus maximus).</title>
        <authorList>
            <person name="Xu H."/>
            <person name="Xu X.-W."/>
            <person name="Shao C."/>
            <person name="Chen S."/>
        </authorList>
    </citation>
    <scope>NUCLEOTIDE SEQUENCE [LARGE SCALE GENOMIC DNA]</scope>
    <source>
        <strain evidence="1">Ysfricsl-2016a</strain>
        <tissue evidence="1">Blood</tissue>
    </source>
</reference>
<comment type="caution">
    <text evidence="1">The sequence shown here is derived from an EMBL/GenBank/DDBJ whole genome shotgun (WGS) entry which is preliminary data.</text>
</comment>
<evidence type="ECO:0000313" key="2">
    <source>
        <dbReference type="Proteomes" id="UP000438429"/>
    </source>
</evidence>